<keyword evidence="3" id="KW-0677">Repeat</keyword>
<comment type="caution">
    <text evidence="5">The sequence shown here is derived from an EMBL/GenBank/DDBJ whole genome shotgun (WGS) entry which is preliminary data.</text>
</comment>
<dbReference type="InterPro" id="IPR001611">
    <property type="entry name" value="Leu-rich_rpt"/>
</dbReference>
<evidence type="ECO:0000313" key="6">
    <source>
        <dbReference type="Proteomes" id="UP000663828"/>
    </source>
</evidence>
<dbReference type="AlphaFoldDB" id="A0A814U2F8"/>
<dbReference type="SUPFAM" id="SSF81383">
    <property type="entry name" value="F-box domain"/>
    <property type="match status" value="1"/>
</dbReference>
<keyword evidence="6" id="KW-1185">Reference proteome</keyword>
<dbReference type="InterPro" id="IPR001810">
    <property type="entry name" value="F-box_dom"/>
</dbReference>
<dbReference type="InterPro" id="IPR036047">
    <property type="entry name" value="F-box-like_dom_sf"/>
</dbReference>
<dbReference type="EMBL" id="CAJNOR010001593">
    <property type="protein sequence ID" value="CAF1169005.1"/>
    <property type="molecule type" value="Genomic_DNA"/>
</dbReference>
<proteinExistence type="predicted"/>
<evidence type="ECO:0000313" key="5">
    <source>
        <dbReference type="EMBL" id="CAF1169005.1"/>
    </source>
</evidence>
<accession>A0A814U2F8</accession>
<dbReference type="InterPro" id="IPR032675">
    <property type="entry name" value="LRR_dom_sf"/>
</dbReference>
<dbReference type="GO" id="GO:0031267">
    <property type="term" value="F:small GTPase binding"/>
    <property type="evidence" value="ECO:0007669"/>
    <property type="project" value="TreeGrafter"/>
</dbReference>
<protein>
    <recommendedName>
        <fullName evidence="4">F-box domain-containing protein</fullName>
    </recommendedName>
</protein>
<dbReference type="GO" id="GO:0006913">
    <property type="term" value="P:nucleocytoplasmic transport"/>
    <property type="evidence" value="ECO:0007669"/>
    <property type="project" value="TreeGrafter"/>
</dbReference>
<reference evidence="5" key="1">
    <citation type="submission" date="2021-02" db="EMBL/GenBank/DDBJ databases">
        <authorList>
            <person name="Nowell W R."/>
        </authorList>
    </citation>
    <scope>NUCLEOTIDE SEQUENCE</scope>
</reference>
<evidence type="ECO:0000256" key="2">
    <source>
        <dbReference type="ARBA" id="ARBA00022614"/>
    </source>
</evidence>
<organism evidence="5 6">
    <name type="scientific">Adineta ricciae</name>
    <name type="common">Rotifer</name>
    <dbReference type="NCBI Taxonomy" id="249248"/>
    <lineage>
        <taxon>Eukaryota</taxon>
        <taxon>Metazoa</taxon>
        <taxon>Spiralia</taxon>
        <taxon>Gnathifera</taxon>
        <taxon>Rotifera</taxon>
        <taxon>Eurotatoria</taxon>
        <taxon>Bdelloidea</taxon>
        <taxon>Adinetida</taxon>
        <taxon>Adinetidae</taxon>
        <taxon>Adineta</taxon>
    </lineage>
</organism>
<keyword evidence="1" id="KW-0343">GTPase activation</keyword>
<evidence type="ECO:0000256" key="3">
    <source>
        <dbReference type="ARBA" id="ARBA00022737"/>
    </source>
</evidence>
<dbReference type="GO" id="GO:0005829">
    <property type="term" value="C:cytosol"/>
    <property type="evidence" value="ECO:0007669"/>
    <property type="project" value="TreeGrafter"/>
</dbReference>
<feature type="domain" description="F-box" evidence="4">
    <location>
        <begin position="6"/>
        <end position="53"/>
    </location>
</feature>
<dbReference type="PROSITE" id="PS50181">
    <property type="entry name" value="FBOX"/>
    <property type="match status" value="1"/>
</dbReference>
<dbReference type="Proteomes" id="UP000663828">
    <property type="component" value="Unassembled WGS sequence"/>
</dbReference>
<dbReference type="PANTHER" id="PTHR24113">
    <property type="entry name" value="RAN GTPASE-ACTIVATING PROTEIN 1"/>
    <property type="match status" value="1"/>
</dbReference>
<evidence type="ECO:0000259" key="4">
    <source>
        <dbReference type="PROSITE" id="PS50181"/>
    </source>
</evidence>
<name>A0A814U2F8_ADIRI</name>
<dbReference type="CDD" id="cd09917">
    <property type="entry name" value="F-box_SF"/>
    <property type="match status" value="1"/>
</dbReference>
<keyword evidence="2" id="KW-0433">Leucine-rich repeat</keyword>
<sequence>MAMVYSATLHTLPIELIYRILDHLDVPTILLSFYGVCTRFNQMINTYNRFKTCTEIKLSYEKITNETLKYLLYPLKTSMTITKLNLDENKIGAQGAKYLANALQNDMVLEDLTLTNNNIGNQGAEYIADALKINTTLKKLNLAKNKIGHTGAQCLANALETLEDLCVNANDMGSQGAEYFANVLKTNKTLIEFHLGWANIGYEGAQHFVDTLKINTTLRELDLGGNDIGDIGAHVLVSVLLRRFNTTLEILAIDNNRISTGKKRLIHNLLKNTSIRVYAHDQDDFHSSSAVSPFMQTQSSGIEFDSVDECWL</sequence>
<dbReference type="Pfam" id="PF13516">
    <property type="entry name" value="LRR_6"/>
    <property type="match status" value="5"/>
</dbReference>
<dbReference type="GO" id="GO:0005634">
    <property type="term" value="C:nucleus"/>
    <property type="evidence" value="ECO:0007669"/>
    <property type="project" value="TreeGrafter"/>
</dbReference>
<evidence type="ECO:0000256" key="1">
    <source>
        <dbReference type="ARBA" id="ARBA00022468"/>
    </source>
</evidence>
<dbReference type="GO" id="GO:0048471">
    <property type="term" value="C:perinuclear region of cytoplasm"/>
    <property type="evidence" value="ECO:0007669"/>
    <property type="project" value="TreeGrafter"/>
</dbReference>
<gene>
    <name evidence="5" type="ORF">XAT740_LOCUS21921</name>
</gene>
<dbReference type="Gene3D" id="3.80.10.10">
    <property type="entry name" value="Ribonuclease Inhibitor"/>
    <property type="match status" value="2"/>
</dbReference>
<dbReference type="InterPro" id="IPR027038">
    <property type="entry name" value="RanGap"/>
</dbReference>
<dbReference type="GO" id="GO:0005096">
    <property type="term" value="F:GTPase activator activity"/>
    <property type="evidence" value="ECO:0007669"/>
    <property type="project" value="UniProtKB-KW"/>
</dbReference>
<dbReference type="SMART" id="SM00368">
    <property type="entry name" value="LRR_RI"/>
    <property type="match status" value="6"/>
</dbReference>
<dbReference type="SUPFAM" id="SSF52047">
    <property type="entry name" value="RNI-like"/>
    <property type="match status" value="1"/>
</dbReference>
<dbReference type="PANTHER" id="PTHR24113:SF12">
    <property type="entry name" value="RAN GTPASE-ACTIVATING PROTEIN 1"/>
    <property type="match status" value="1"/>
</dbReference>